<evidence type="ECO:0008006" key="7">
    <source>
        <dbReference type="Google" id="ProtNLM"/>
    </source>
</evidence>
<dbReference type="Proteomes" id="UP001327560">
    <property type="component" value="Chromosome 6"/>
</dbReference>
<proteinExistence type="predicted"/>
<keyword evidence="4" id="KW-1133">Transmembrane helix</keyword>
<feature type="region of interest" description="Disordered" evidence="3">
    <location>
        <begin position="1"/>
        <end position="79"/>
    </location>
</feature>
<accession>A0AAQ3QJ29</accession>
<name>A0AAQ3QJ29_9LILI</name>
<reference evidence="5 6" key="1">
    <citation type="submission" date="2023-10" db="EMBL/GenBank/DDBJ databases">
        <title>Chromosome-scale genome assembly provides insights into flower coloration mechanisms of Canna indica.</title>
        <authorList>
            <person name="Li C."/>
        </authorList>
    </citation>
    <scope>NUCLEOTIDE SEQUENCE [LARGE SCALE GENOMIC DNA]</scope>
    <source>
        <tissue evidence="5">Flower</tissue>
    </source>
</reference>
<evidence type="ECO:0000256" key="2">
    <source>
        <dbReference type="ARBA" id="ARBA00023136"/>
    </source>
</evidence>
<dbReference type="AlphaFoldDB" id="A0AAQ3QJ29"/>
<dbReference type="GO" id="GO:0005886">
    <property type="term" value="C:plasma membrane"/>
    <property type="evidence" value="ECO:0007669"/>
    <property type="project" value="TreeGrafter"/>
</dbReference>
<keyword evidence="2 4" id="KW-0472">Membrane</keyword>
<evidence type="ECO:0000256" key="3">
    <source>
        <dbReference type="SAM" id="MobiDB-lite"/>
    </source>
</evidence>
<feature type="compositionally biased region" description="Basic residues" evidence="3">
    <location>
        <begin position="1"/>
        <end position="10"/>
    </location>
</feature>
<dbReference type="GO" id="GO:0098542">
    <property type="term" value="P:defense response to other organism"/>
    <property type="evidence" value="ECO:0007669"/>
    <property type="project" value="InterPro"/>
</dbReference>
<feature type="transmembrane region" description="Helical" evidence="4">
    <location>
        <begin position="113"/>
        <end position="136"/>
    </location>
</feature>
<gene>
    <name evidence="5" type="ORF">Cni_G19935</name>
</gene>
<evidence type="ECO:0000256" key="1">
    <source>
        <dbReference type="ARBA" id="ARBA00004370"/>
    </source>
</evidence>
<evidence type="ECO:0000256" key="4">
    <source>
        <dbReference type="SAM" id="Phobius"/>
    </source>
</evidence>
<keyword evidence="4" id="KW-0812">Transmembrane</keyword>
<keyword evidence="6" id="KW-1185">Reference proteome</keyword>
<dbReference type="InterPro" id="IPR044839">
    <property type="entry name" value="NDR1-like"/>
</dbReference>
<dbReference type="PANTHER" id="PTHR31234:SF2">
    <property type="entry name" value="OS05G0199100 PROTEIN"/>
    <property type="match status" value="1"/>
</dbReference>
<dbReference type="EMBL" id="CP136895">
    <property type="protein sequence ID" value="WOL11173.1"/>
    <property type="molecule type" value="Genomic_DNA"/>
</dbReference>
<dbReference type="PANTHER" id="PTHR31234">
    <property type="entry name" value="LATE EMBRYOGENESIS ABUNDANT (LEA) HYDROXYPROLINE-RICH GLYCOPROTEIN FAMILY"/>
    <property type="match status" value="1"/>
</dbReference>
<evidence type="ECO:0000313" key="5">
    <source>
        <dbReference type="EMBL" id="WOL11173.1"/>
    </source>
</evidence>
<evidence type="ECO:0000313" key="6">
    <source>
        <dbReference type="Proteomes" id="UP001327560"/>
    </source>
</evidence>
<comment type="subcellular location">
    <subcellularLocation>
        <location evidence="1">Membrane</location>
    </subcellularLocation>
</comment>
<protein>
    <recommendedName>
        <fullName evidence="7">Late embryogenesis abundant protein LEA-2 subgroup domain-containing protein</fullName>
    </recommendedName>
</protein>
<sequence length="301" mass="34055">MYSIHGKHAKTGSETTSISLSSPPRSPPQPAYYVQSPIEYGERSAPSYHSTPARSPPPRYEAGHRSWEPPTGAPTRMARHRDDMAWRDREEIEEESLLRNYGTEDDKKIPRRFYVLGFVVLFLLLFFLFALILWGASHNQNPEVTMNSITIESFNVQAGTDSSLVPTDLLTMNSTLKMTYRNTGNFFGVHVTATPVLLNFYQLTIARGNMDYFYQPRKSERKVEVVVMSDEQPLYGGESGLSSKQSSAPVNLTLSFTMRSRAFVLGKLVKPKFYNRVQCAVVMDQTKLKTPVSLKKSCQFS</sequence>
<organism evidence="5 6">
    <name type="scientific">Canna indica</name>
    <name type="common">Indian-shot</name>
    <dbReference type="NCBI Taxonomy" id="4628"/>
    <lineage>
        <taxon>Eukaryota</taxon>
        <taxon>Viridiplantae</taxon>
        <taxon>Streptophyta</taxon>
        <taxon>Embryophyta</taxon>
        <taxon>Tracheophyta</taxon>
        <taxon>Spermatophyta</taxon>
        <taxon>Magnoliopsida</taxon>
        <taxon>Liliopsida</taxon>
        <taxon>Zingiberales</taxon>
        <taxon>Cannaceae</taxon>
        <taxon>Canna</taxon>
    </lineage>
</organism>